<dbReference type="EMBL" id="CP041636">
    <property type="protein sequence ID" value="QDO96580.1"/>
    <property type="molecule type" value="Genomic_DNA"/>
</dbReference>
<dbReference type="KEGG" id="fer:FNB15_04505"/>
<proteinExistence type="predicted"/>
<dbReference type="SUPFAM" id="SSF56935">
    <property type="entry name" value="Porins"/>
    <property type="match status" value="1"/>
</dbReference>
<reference evidence="2 3" key="1">
    <citation type="submission" date="2019-07" db="EMBL/GenBank/DDBJ databases">
        <title>Genome sequencing for Ferrovibrio sp. K5.</title>
        <authorList>
            <person name="Park S.-J."/>
        </authorList>
    </citation>
    <scope>NUCLEOTIDE SEQUENCE [LARGE SCALE GENOMIC DNA]</scope>
    <source>
        <strain evidence="2 3">K5</strain>
    </source>
</reference>
<organism evidence="2 3">
    <name type="scientific">Ferrovibrio terrae</name>
    <dbReference type="NCBI Taxonomy" id="2594003"/>
    <lineage>
        <taxon>Bacteria</taxon>
        <taxon>Pseudomonadati</taxon>
        <taxon>Pseudomonadota</taxon>
        <taxon>Alphaproteobacteria</taxon>
        <taxon>Rhodospirillales</taxon>
        <taxon>Rhodospirillaceae</taxon>
        <taxon>Ferrovibrio</taxon>
    </lineage>
</organism>
<dbReference type="OrthoDB" id="6758483at2"/>
<dbReference type="AlphaFoldDB" id="A0A516GZ06"/>
<feature type="signal peptide" evidence="1">
    <location>
        <begin position="1"/>
        <end position="25"/>
    </location>
</feature>
<evidence type="ECO:0000313" key="2">
    <source>
        <dbReference type="EMBL" id="QDO96580.1"/>
    </source>
</evidence>
<dbReference type="Proteomes" id="UP000317496">
    <property type="component" value="Chromosome"/>
</dbReference>
<name>A0A516GZ06_9PROT</name>
<feature type="chain" id="PRO_5021799401" evidence="1">
    <location>
        <begin position="26"/>
        <end position="397"/>
    </location>
</feature>
<evidence type="ECO:0000313" key="3">
    <source>
        <dbReference type="Proteomes" id="UP000317496"/>
    </source>
</evidence>
<protein>
    <submittedName>
        <fullName evidence="2">Porin</fullName>
    </submittedName>
</protein>
<dbReference type="RefSeq" id="WP_144067561.1">
    <property type="nucleotide sequence ID" value="NZ_CP041636.1"/>
</dbReference>
<dbReference type="Gene3D" id="2.40.160.10">
    <property type="entry name" value="Porin"/>
    <property type="match status" value="1"/>
</dbReference>
<keyword evidence="3" id="KW-1185">Reference proteome</keyword>
<sequence>MKKTLLLQTALVAAAGLFVADIANAQTKEVPLGLTVGGYYNQLLQWQDRSPNGGQSDHGIKQDSEIHFNFRGVLANGTVIGGRVELESATYGDQIDEAYMFIEHAEFGRTEIGSMDSPTTKMIYGAPNSLPNYSTTVQSEYSAVNNAPLMRFANNMDDANRINAYTASNRYFGSKAGKGLQLGVGYAPDNCQDLTTASGAASATAVTSGQQGCGTGFFTPNTVVGLEQQFNAGANYLESFGAFDVALYAGYNSVKVIGAGAATSPSSRETGYQGGALFTWNVGDGSSVQFGGAITNEDVTAVRERKGWTAGVRYLTNGAAPGSVGIGFEYADRNESNSSGATTRVGDLEYWHVGLTYQVAAGILGFAGVGVSDTTDHPTAASNIDQTFGVVGINLTF</sequence>
<gene>
    <name evidence="2" type="ORF">FNB15_04505</name>
</gene>
<dbReference type="InterPro" id="IPR023614">
    <property type="entry name" value="Porin_dom_sf"/>
</dbReference>
<accession>A0A516GZ06</accession>
<evidence type="ECO:0000256" key="1">
    <source>
        <dbReference type="SAM" id="SignalP"/>
    </source>
</evidence>
<keyword evidence="1" id="KW-0732">Signal</keyword>